<accession>A0A7H9BJV4</accession>
<evidence type="ECO:0000256" key="11">
    <source>
        <dbReference type="ARBA" id="ARBA00023136"/>
    </source>
</evidence>
<organism evidence="19 20">
    <name type="scientific">Chitinibacter bivalviorum</name>
    <dbReference type="NCBI Taxonomy" id="2739434"/>
    <lineage>
        <taxon>Bacteria</taxon>
        <taxon>Pseudomonadati</taxon>
        <taxon>Pseudomonadota</taxon>
        <taxon>Betaproteobacteria</taxon>
        <taxon>Neisseriales</taxon>
        <taxon>Chitinibacteraceae</taxon>
        <taxon>Chitinibacter</taxon>
    </lineage>
</organism>
<feature type="signal peptide" evidence="15">
    <location>
        <begin position="1"/>
        <end position="19"/>
    </location>
</feature>
<evidence type="ECO:0000256" key="3">
    <source>
        <dbReference type="ARBA" id="ARBA00022448"/>
    </source>
</evidence>
<evidence type="ECO:0000259" key="18">
    <source>
        <dbReference type="Pfam" id="PF22461"/>
    </source>
</evidence>
<evidence type="ECO:0000256" key="10">
    <source>
        <dbReference type="ARBA" id="ARBA00023114"/>
    </source>
</evidence>
<keyword evidence="7 15" id="KW-0732">Signal</keyword>
<dbReference type="Gene3D" id="3.10.560.10">
    <property type="entry name" value="Outer membrane lipoprotein wza domain like"/>
    <property type="match status" value="2"/>
</dbReference>
<keyword evidence="10" id="KW-0626">Porin</keyword>
<keyword evidence="12" id="KW-0564">Palmitate</keyword>
<keyword evidence="14" id="KW-0449">Lipoprotein</keyword>
<dbReference type="InterPro" id="IPR003715">
    <property type="entry name" value="Poly_export_N"/>
</dbReference>
<dbReference type="GO" id="GO:0009279">
    <property type="term" value="C:cell outer membrane"/>
    <property type="evidence" value="ECO:0007669"/>
    <property type="project" value="UniProtKB-SubCell"/>
</dbReference>
<feature type="domain" description="Polysaccharide export protein N-terminal" evidence="16">
    <location>
        <begin position="59"/>
        <end position="128"/>
    </location>
</feature>
<evidence type="ECO:0000256" key="8">
    <source>
        <dbReference type="ARBA" id="ARBA00023047"/>
    </source>
</evidence>
<evidence type="ECO:0000256" key="15">
    <source>
        <dbReference type="SAM" id="SignalP"/>
    </source>
</evidence>
<evidence type="ECO:0000256" key="1">
    <source>
        <dbReference type="ARBA" id="ARBA00004571"/>
    </source>
</evidence>
<feature type="domain" description="Soluble ligand binding" evidence="17">
    <location>
        <begin position="223"/>
        <end position="269"/>
    </location>
</feature>
<dbReference type="Proteomes" id="UP000509597">
    <property type="component" value="Chromosome"/>
</dbReference>
<name>A0A7H9BJV4_9NEIS</name>
<dbReference type="GO" id="GO:0015159">
    <property type="term" value="F:polysaccharide transmembrane transporter activity"/>
    <property type="evidence" value="ECO:0007669"/>
    <property type="project" value="InterPro"/>
</dbReference>
<proteinExistence type="inferred from homology"/>
<dbReference type="PANTHER" id="PTHR33619">
    <property type="entry name" value="POLYSACCHARIDE EXPORT PROTEIN GFCE-RELATED"/>
    <property type="match status" value="1"/>
</dbReference>
<dbReference type="PANTHER" id="PTHR33619:SF3">
    <property type="entry name" value="POLYSACCHARIDE EXPORT PROTEIN GFCE-RELATED"/>
    <property type="match status" value="1"/>
</dbReference>
<evidence type="ECO:0000256" key="5">
    <source>
        <dbReference type="ARBA" id="ARBA00022597"/>
    </source>
</evidence>
<dbReference type="Pfam" id="PF10531">
    <property type="entry name" value="SLBB"/>
    <property type="match status" value="1"/>
</dbReference>
<evidence type="ECO:0000256" key="13">
    <source>
        <dbReference type="ARBA" id="ARBA00023237"/>
    </source>
</evidence>
<keyword evidence="20" id="KW-1185">Reference proteome</keyword>
<evidence type="ECO:0000256" key="4">
    <source>
        <dbReference type="ARBA" id="ARBA00022452"/>
    </source>
</evidence>
<gene>
    <name evidence="19" type="ORF">HQ393_05615</name>
</gene>
<dbReference type="Pfam" id="PF02563">
    <property type="entry name" value="Poly_export"/>
    <property type="match status" value="1"/>
</dbReference>
<evidence type="ECO:0000256" key="2">
    <source>
        <dbReference type="ARBA" id="ARBA00009450"/>
    </source>
</evidence>
<evidence type="ECO:0000256" key="12">
    <source>
        <dbReference type="ARBA" id="ARBA00023139"/>
    </source>
</evidence>
<keyword evidence="3" id="KW-0813">Transport</keyword>
<keyword evidence="13" id="KW-0998">Cell outer membrane</keyword>
<dbReference type="InterPro" id="IPR054765">
    <property type="entry name" value="SLBB_dom"/>
</dbReference>
<keyword evidence="8" id="KW-0625">Polysaccharide transport</keyword>
<dbReference type="GO" id="GO:0046930">
    <property type="term" value="C:pore complex"/>
    <property type="evidence" value="ECO:0007669"/>
    <property type="project" value="UniProtKB-KW"/>
</dbReference>
<dbReference type="AlphaFoldDB" id="A0A7H9BJV4"/>
<evidence type="ECO:0000313" key="19">
    <source>
        <dbReference type="EMBL" id="QLG87774.1"/>
    </source>
</evidence>
<comment type="subcellular location">
    <subcellularLocation>
        <location evidence="1">Cell outer membrane</location>
        <topology evidence="1">Multi-pass membrane protein</topology>
    </subcellularLocation>
</comment>
<dbReference type="InterPro" id="IPR049712">
    <property type="entry name" value="Poly_export"/>
</dbReference>
<protein>
    <submittedName>
        <fullName evidence="19">SLBB domain-containing protein</fullName>
    </submittedName>
</protein>
<keyword evidence="11" id="KW-0472">Membrane</keyword>
<evidence type="ECO:0000256" key="9">
    <source>
        <dbReference type="ARBA" id="ARBA00023065"/>
    </source>
</evidence>
<sequence length="328" mass="35757">MLKSIFCLLLCCCCLGCSHMPDNIPSNTSAFQPAQKSEQIDYASPEALAELERGGDMVYRLAEGDTLQITVWNRPELSGKQLLGPDGRLTIPLAGTMKLNGETRETAAQQIGTALTPYIRKPAVFVGVDQYTGNRVTVLGRVQNPGVQQFDKPPTLLEALARAGSLPVIDKQATLTRVAVFRGRDRIIWVDLKKLLNRGELAYNIRLKPNDLVYIPDSFDTLVYVLGAVHKPGAYRLTPDMSLMDALSQAGGPNDDAAPEKIAIYRPSKQANESTPLHTLLNRDRMVNFALEEGDVVFVPKSGVAEAGYVIRQLIPGLSILTLGLSAL</sequence>
<comment type="similarity">
    <text evidence="2">Belongs to the BexD/CtrA/VexA family.</text>
</comment>
<keyword evidence="5" id="KW-0762">Sugar transport</keyword>
<dbReference type="Pfam" id="PF22461">
    <property type="entry name" value="SLBB_2"/>
    <property type="match status" value="1"/>
</dbReference>
<reference evidence="19 20" key="1">
    <citation type="submission" date="2020-07" db="EMBL/GenBank/DDBJ databases">
        <title>Complete genome sequence of Chitinibacter sp. 2T18.</title>
        <authorList>
            <person name="Bae J.-W."/>
            <person name="Choi J.-W."/>
        </authorList>
    </citation>
    <scope>NUCLEOTIDE SEQUENCE [LARGE SCALE GENOMIC DNA]</scope>
    <source>
        <strain evidence="19 20">2T18</strain>
    </source>
</reference>
<dbReference type="KEGG" id="chiz:HQ393_05615"/>
<feature type="chain" id="PRO_5028964379" evidence="15">
    <location>
        <begin position="20"/>
        <end position="328"/>
    </location>
</feature>
<dbReference type="Gene3D" id="3.30.1950.10">
    <property type="entry name" value="wza like domain"/>
    <property type="match status" value="1"/>
</dbReference>
<keyword evidence="4" id="KW-1134">Transmembrane beta strand</keyword>
<dbReference type="EMBL" id="CP058627">
    <property type="protein sequence ID" value="QLG87774.1"/>
    <property type="molecule type" value="Genomic_DNA"/>
</dbReference>
<evidence type="ECO:0000256" key="7">
    <source>
        <dbReference type="ARBA" id="ARBA00022729"/>
    </source>
</evidence>
<feature type="domain" description="SLBB" evidence="18">
    <location>
        <begin position="135"/>
        <end position="215"/>
    </location>
</feature>
<dbReference type="GO" id="GO:0006811">
    <property type="term" value="P:monoatomic ion transport"/>
    <property type="evidence" value="ECO:0007669"/>
    <property type="project" value="UniProtKB-KW"/>
</dbReference>
<evidence type="ECO:0000256" key="14">
    <source>
        <dbReference type="ARBA" id="ARBA00023288"/>
    </source>
</evidence>
<dbReference type="GO" id="GO:0015288">
    <property type="term" value="F:porin activity"/>
    <property type="evidence" value="ECO:0007669"/>
    <property type="project" value="UniProtKB-KW"/>
</dbReference>
<evidence type="ECO:0000259" key="17">
    <source>
        <dbReference type="Pfam" id="PF10531"/>
    </source>
</evidence>
<evidence type="ECO:0000256" key="6">
    <source>
        <dbReference type="ARBA" id="ARBA00022692"/>
    </source>
</evidence>
<dbReference type="InterPro" id="IPR019554">
    <property type="entry name" value="Soluble_ligand-bd"/>
</dbReference>
<keyword evidence="9" id="KW-0406">Ion transport</keyword>
<keyword evidence="6" id="KW-0812">Transmembrane</keyword>
<evidence type="ECO:0000259" key="16">
    <source>
        <dbReference type="Pfam" id="PF02563"/>
    </source>
</evidence>
<evidence type="ECO:0000313" key="20">
    <source>
        <dbReference type="Proteomes" id="UP000509597"/>
    </source>
</evidence>